<evidence type="ECO:0000313" key="1">
    <source>
        <dbReference type="EMBL" id="CUJ99839.1"/>
    </source>
</evidence>
<accession>A0A0P1I9H4</accession>
<keyword evidence="2" id="KW-1185">Reference proteome</keyword>
<dbReference type="AlphaFoldDB" id="A0A0P1I9H4"/>
<organism evidence="1 2">
    <name type="scientific">Ruegeria denitrificans</name>
    <dbReference type="NCBI Taxonomy" id="1715692"/>
    <lineage>
        <taxon>Bacteria</taxon>
        <taxon>Pseudomonadati</taxon>
        <taxon>Pseudomonadota</taxon>
        <taxon>Alphaproteobacteria</taxon>
        <taxon>Rhodobacterales</taxon>
        <taxon>Roseobacteraceae</taxon>
        <taxon>Ruegeria</taxon>
    </lineage>
</organism>
<evidence type="ECO:0000313" key="2">
    <source>
        <dbReference type="Proteomes" id="UP000051260"/>
    </source>
</evidence>
<dbReference type="EMBL" id="CYUD01000006">
    <property type="protein sequence ID" value="CUJ99839.1"/>
    <property type="molecule type" value="Genomic_DNA"/>
</dbReference>
<dbReference type="Proteomes" id="UP000051260">
    <property type="component" value="Unassembled WGS sequence"/>
</dbReference>
<sequence length="189" mass="21618">MPGEWRLEHKLFPYQVGFTSPPFDFDTAPSDFLRMCPETVGVHRLMLYVPDYVHGAGSPKAELWHARRFYALHVMQWRRCLRSGRLELGACLKVGHVGCAAILRGPVQRARHPLSHGRIRDGRSPARDECRKGRPERRLSLAGMVAGHGQIFAGGRFDVLWADDQGWFNSQVEVDSYRWVFDDGRYPIS</sequence>
<gene>
    <name evidence="1" type="ORF">RUE5091_02060</name>
</gene>
<name>A0A0P1I9H4_9RHOB</name>
<protein>
    <submittedName>
        <fullName evidence="1">Uncharacterized protein</fullName>
    </submittedName>
</protein>
<dbReference type="STRING" id="1715692.RUE5091_02060"/>
<proteinExistence type="predicted"/>
<reference evidence="2" key="1">
    <citation type="submission" date="2015-09" db="EMBL/GenBank/DDBJ databases">
        <authorList>
            <person name="Rodrigo-Torres L."/>
            <person name="Arahal D.R."/>
        </authorList>
    </citation>
    <scope>NUCLEOTIDE SEQUENCE [LARGE SCALE GENOMIC DNA]</scope>
    <source>
        <strain evidence="2">CECT 5091</strain>
    </source>
</reference>